<dbReference type="AlphaFoldDB" id="A0A0S4LCK3"/>
<reference evidence="2" key="1">
    <citation type="submission" date="2015-10" db="EMBL/GenBank/DDBJ databases">
        <authorList>
            <person name="Luecker S."/>
            <person name="Luecker S."/>
        </authorList>
    </citation>
    <scope>NUCLEOTIDE SEQUENCE [LARGE SCALE GENOMIC DNA]</scope>
</reference>
<protein>
    <submittedName>
        <fullName evidence="1">Uncharacterized protein</fullName>
    </submittedName>
</protein>
<keyword evidence="2" id="KW-1185">Reference proteome</keyword>
<dbReference type="EMBL" id="CZPZ01000006">
    <property type="protein sequence ID" value="CUS33654.1"/>
    <property type="molecule type" value="Genomic_DNA"/>
</dbReference>
<dbReference type="Proteomes" id="UP000198736">
    <property type="component" value="Unassembled WGS sequence"/>
</dbReference>
<sequence length="105" mass="12053">MARAINEKTTNVRLTNHRAFKLPAINPLPFRENAQVQFQTHRTSASSTDTHQSKCIRCWGLMVNEYYMDLLNSIGESKFHAKRCVQCGEVVDFVILLNRQLGQSQ</sequence>
<gene>
    <name evidence="1" type="ORF">COMA2_140009</name>
</gene>
<evidence type="ECO:0000313" key="1">
    <source>
        <dbReference type="EMBL" id="CUS33654.1"/>
    </source>
</evidence>
<proteinExistence type="predicted"/>
<accession>A0A0S4LCK3</accession>
<name>A0A0S4LCK3_9BACT</name>
<organism evidence="1 2">
    <name type="scientific">Candidatus Nitrospira nitrificans</name>
    <dbReference type="NCBI Taxonomy" id="1742973"/>
    <lineage>
        <taxon>Bacteria</taxon>
        <taxon>Pseudomonadati</taxon>
        <taxon>Nitrospirota</taxon>
        <taxon>Nitrospiria</taxon>
        <taxon>Nitrospirales</taxon>
        <taxon>Nitrospiraceae</taxon>
        <taxon>Nitrospira</taxon>
    </lineage>
</organism>
<evidence type="ECO:0000313" key="2">
    <source>
        <dbReference type="Proteomes" id="UP000198736"/>
    </source>
</evidence>